<dbReference type="Pfam" id="PF07261">
    <property type="entry name" value="DnaB_2"/>
    <property type="match status" value="1"/>
</dbReference>
<reference evidence="4 5" key="1">
    <citation type="submission" date="2018-05" db="EMBL/GenBank/DDBJ databases">
        <title>Genomic Encyclopedia of Type Strains, Phase IV (KMG-IV): sequencing the most valuable type-strain genomes for metagenomic binning, comparative biology and taxonomic classification.</title>
        <authorList>
            <person name="Goeker M."/>
        </authorList>
    </citation>
    <scope>NUCLEOTIDE SEQUENCE [LARGE SCALE GENOMIC DNA]</scope>
    <source>
        <strain evidence="4 5">JC118</strain>
    </source>
</reference>
<sequence length="177" mass="21157">MSKWFEKDYIDRISYILSEFETINLNAEEGMVVLLIQFYNDHKQTIEAASIAQKLKVDVDRIDEIINGLSEKGYLKISFTNRTLEFNLDGIFEHSEEAMEFNETLFEMFENEFKRPLTQIELQRLSDWIKTYELKLISYALREASINKKWSFDYIDKILYEWQRKGITAEKYESGDK</sequence>
<dbReference type="EMBL" id="JALDAW010000011">
    <property type="protein sequence ID" value="MDY5167727.1"/>
    <property type="molecule type" value="Genomic_DNA"/>
</dbReference>
<dbReference type="InterPro" id="IPR036388">
    <property type="entry name" value="WH-like_DNA-bd_sf"/>
</dbReference>
<dbReference type="OrthoDB" id="9770238at2"/>
<evidence type="ECO:0000313" key="6">
    <source>
        <dbReference type="Proteomes" id="UP001276902"/>
    </source>
</evidence>
<dbReference type="NCBIfam" id="TIGR01446">
    <property type="entry name" value="DnaD_dom"/>
    <property type="match status" value="1"/>
</dbReference>
<reference evidence="3" key="2">
    <citation type="submission" date="2022-03" db="EMBL/GenBank/DDBJ databases">
        <title>First case of bacteraemia caused by Dielma fastidiosa in a patient hospitalised with diverticulitis.</title>
        <authorList>
            <person name="Forman-Ankjaer B."/>
            <person name="Hvid-Jensen F."/>
            <person name="Kobel C.M."/>
            <person name="Greve T."/>
        </authorList>
    </citation>
    <scope>NUCLEOTIDE SEQUENCE</scope>
    <source>
        <strain evidence="3">AUH_DF_2021</strain>
    </source>
</reference>
<evidence type="ECO:0000313" key="5">
    <source>
        <dbReference type="Proteomes" id="UP000247612"/>
    </source>
</evidence>
<dbReference type="InterPro" id="IPR034829">
    <property type="entry name" value="DnaD-like_sf"/>
</dbReference>
<dbReference type="AlphaFoldDB" id="A0A2V2G039"/>
<dbReference type="InterPro" id="IPR053162">
    <property type="entry name" value="DnaD"/>
</dbReference>
<dbReference type="RefSeq" id="WP_022937597.1">
    <property type="nucleotide sequence ID" value="NZ_BAABZA010000001.1"/>
</dbReference>
<name>A0A2V2G039_9FIRM</name>
<evidence type="ECO:0000313" key="4">
    <source>
        <dbReference type="EMBL" id="PXX79109.1"/>
    </source>
</evidence>
<evidence type="ECO:0000256" key="1">
    <source>
        <dbReference type="ARBA" id="ARBA00093462"/>
    </source>
</evidence>
<dbReference type="InterPro" id="IPR006343">
    <property type="entry name" value="DnaB/C_C"/>
</dbReference>
<comment type="caution">
    <text evidence="3">The sequence shown here is derived from an EMBL/GenBank/DDBJ whole genome shotgun (WGS) entry which is preliminary data.</text>
</comment>
<keyword evidence="5" id="KW-1185">Reference proteome</keyword>
<dbReference type="Proteomes" id="UP000247612">
    <property type="component" value="Unassembled WGS sequence"/>
</dbReference>
<comment type="similarity">
    <text evidence="1">Belongs to the DnaB/DnaD family.</text>
</comment>
<evidence type="ECO:0000259" key="2">
    <source>
        <dbReference type="Pfam" id="PF07261"/>
    </source>
</evidence>
<dbReference type="PANTHER" id="PTHR37293:SF6">
    <property type="entry name" value="DNA REPLICATION PROTEIN DNAD"/>
    <property type="match status" value="1"/>
</dbReference>
<dbReference type="Proteomes" id="UP001276902">
    <property type="component" value="Unassembled WGS sequence"/>
</dbReference>
<dbReference type="Gene3D" id="1.10.10.10">
    <property type="entry name" value="Winged helix-like DNA-binding domain superfamily/Winged helix DNA-binding domain"/>
    <property type="match status" value="1"/>
</dbReference>
<dbReference type="SUPFAM" id="SSF158499">
    <property type="entry name" value="DnaD domain-like"/>
    <property type="match status" value="1"/>
</dbReference>
<dbReference type="EMBL" id="QJKH01000006">
    <property type="protein sequence ID" value="PXX79109.1"/>
    <property type="molecule type" value="Genomic_DNA"/>
</dbReference>
<evidence type="ECO:0000313" key="3">
    <source>
        <dbReference type="EMBL" id="MDY5167727.1"/>
    </source>
</evidence>
<organism evidence="3 6">
    <name type="scientific">Dielma fastidiosa</name>
    <dbReference type="NCBI Taxonomy" id="1034346"/>
    <lineage>
        <taxon>Bacteria</taxon>
        <taxon>Bacillati</taxon>
        <taxon>Bacillota</taxon>
        <taxon>Erysipelotrichia</taxon>
        <taxon>Erysipelotrichales</taxon>
        <taxon>Erysipelotrichaceae</taxon>
        <taxon>Dielma</taxon>
    </lineage>
</organism>
<feature type="domain" description="DnaB/C C-terminal" evidence="2">
    <location>
        <begin position="106"/>
        <end position="168"/>
    </location>
</feature>
<gene>
    <name evidence="4" type="ORF">DES51_106228</name>
    <name evidence="3" type="ORF">MQE39_06255</name>
</gene>
<dbReference type="Gene3D" id="1.10.10.630">
    <property type="entry name" value="DnaD domain-like"/>
    <property type="match status" value="1"/>
</dbReference>
<dbReference type="PANTHER" id="PTHR37293">
    <property type="entry name" value="PHAGE REPLICATION PROTEIN-RELATED"/>
    <property type="match status" value="1"/>
</dbReference>
<dbReference type="STRING" id="1034346.GCA_000313565_01282"/>
<dbReference type="GeneID" id="94439538"/>
<protein>
    <submittedName>
        <fullName evidence="4">DNA replication protein</fullName>
    </submittedName>
    <submittedName>
        <fullName evidence="3">DnaD domain protein</fullName>
    </submittedName>
</protein>
<proteinExistence type="inferred from homology"/>
<accession>A0A2V2G039</accession>